<feature type="coiled-coil region" evidence="1">
    <location>
        <begin position="24"/>
        <end position="163"/>
    </location>
</feature>
<dbReference type="Gene3D" id="1.20.5.340">
    <property type="match status" value="1"/>
</dbReference>
<feature type="non-terminal residue" evidence="2">
    <location>
        <position position="201"/>
    </location>
</feature>
<name>X1E5N2_9ZZZZ</name>
<evidence type="ECO:0000256" key="1">
    <source>
        <dbReference type="SAM" id="Coils"/>
    </source>
</evidence>
<evidence type="ECO:0000313" key="2">
    <source>
        <dbReference type="EMBL" id="GAH28571.1"/>
    </source>
</evidence>
<dbReference type="SUPFAM" id="SSF90257">
    <property type="entry name" value="Myosin rod fragments"/>
    <property type="match status" value="1"/>
</dbReference>
<keyword evidence="1" id="KW-0175">Coiled coil</keyword>
<protein>
    <recommendedName>
        <fullName evidence="3">LysM domain-containing protein</fullName>
    </recommendedName>
</protein>
<comment type="caution">
    <text evidence="2">The sequence shown here is derived from an EMBL/GenBank/DDBJ whole genome shotgun (WGS) entry which is preliminary data.</text>
</comment>
<organism evidence="2">
    <name type="scientific">marine sediment metagenome</name>
    <dbReference type="NCBI Taxonomy" id="412755"/>
    <lineage>
        <taxon>unclassified sequences</taxon>
        <taxon>metagenomes</taxon>
        <taxon>ecological metagenomes</taxon>
    </lineage>
</organism>
<evidence type="ECO:0008006" key="3">
    <source>
        <dbReference type="Google" id="ProtNLM"/>
    </source>
</evidence>
<accession>X1E5N2</accession>
<proteinExistence type="predicted"/>
<reference evidence="2" key="1">
    <citation type="journal article" date="2014" name="Front. Microbiol.">
        <title>High frequency of phylogenetically diverse reductive dehalogenase-homologous genes in deep subseafloor sedimentary metagenomes.</title>
        <authorList>
            <person name="Kawai M."/>
            <person name="Futagami T."/>
            <person name="Toyoda A."/>
            <person name="Takaki Y."/>
            <person name="Nishi S."/>
            <person name="Hori S."/>
            <person name="Arai W."/>
            <person name="Tsubouchi T."/>
            <person name="Morono Y."/>
            <person name="Uchiyama I."/>
            <person name="Ito T."/>
            <person name="Fujiyama A."/>
            <person name="Inagaki F."/>
            <person name="Takami H."/>
        </authorList>
    </citation>
    <scope>NUCLEOTIDE SEQUENCE</scope>
    <source>
        <strain evidence="2">Expedition CK06-06</strain>
    </source>
</reference>
<dbReference type="AlphaFoldDB" id="X1E5N2"/>
<sequence length="201" mass="23890">MSKNLIVLFIIILLIVGGFGIYTYDQANQAKKEVEEKSIKLESNNEFILELKEDIKEKEKQIDELKVGLPREEKDLFIARLKEEIENSSEKIKELNFTITELKDKLAKQEGAINQQDLVKRVNQLIIEKENIQKNVDAYEIMIEKLKNKKIELEQKLAEEESKPIYYYVTKEDSLWKIAERFYNQGEKWIRIFEENMEKIN</sequence>
<dbReference type="EMBL" id="BARU01000187">
    <property type="protein sequence ID" value="GAH28571.1"/>
    <property type="molecule type" value="Genomic_DNA"/>
</dbReference>
<gene>
    <name evidence="2" type="ORF">S03H2_00783</name>
</gene>